<reference evidence="3" key="1">
    <citation type="journal article" date="2015" name="Genome Announc.">
        <title>Draft Genome Sequence of an Anaerobic Ammonium-Oxidizing Bacterium, "Candidatus Brocadia sinica".</title>
        <authorList>
            <person name="Oshiki M."/>
            <person name="Shinyako-Hata K."/>
            <person name="Satoh H."/>
            <person name="Okabe S."/>
        </authorList>
    </citation>
    <scope>NUCLEOTIDE SEQUENCE [LARGE SCALE GENOMIC DNA]</scope>
    <source>
        <strain evidence="3">JPN1</strain>
    </source>
</reference>
<dbReference type="Proteomes" id="UP000032309">
    <property type="component" value="Unassembled WGS sequence"/>
</dbReference>
<reference evidence="2" key="2">
    <citation type="journal article" date="2015" name="J. Bacteriol.">
        <title>Draft Genome Sequence of an Anaerobic Ammonium-Oxidizing Bacterium, 'Candidatus Brocadia sinica'.</title>
        <authorList>
            <person name="Oshiki M."/>
            <person name="Shinyako-Hata K."/>
            <person name="Satoh H."/>
            <person name="Okabe S."/>
        </authorList>
    </citation>
    <scope>NUCLEOTIDE SEQUENCE</scope>
    <source>
        <strain evidence="2">JPN1</strain>
    </source>
</reference>
<evidence type="ECO:0000313" key="1">
    <source>
        <dbReference type="EMBL" id="GAN33815.1"/>
    </source>
</evidence>
<dbReference type="EMBL" id="BAFN01000001">
    <property type="protein sequence ID" value="GAN34599.1"/>
    <property type="molecule type" value="Genomic_DNA"/>
</dbReference>
<keyword evidence="3" id="KW-1185">Reference proteome</keyword>
<sequence length="31" mass="3544">MTTSRWREKMSACFYEKRHGQKTGKPTGIGA</sequence>
<organism evidence="2 3">
    <name type="scientific">Candidatus Brocadia sinica JPN1</name>
    <dbReference type="NCBI Taxonomy" id="1197129"/>
    <lineage>
        <taxon>Bacteria</taxon>
        <taxon>Pseudomonadati</taxon>
        <taxon>Planctomycetota</taxon>
        <taxon>Candidatus Brocadiia</taxon>
        <taxon>Candidatus Brocadiales</taxon>
        <taxon>Candidatus Brocadiaceae</taxon>
        <taxon>Candidatus Brocadia</taxon>
    </lineage>
</organism>
<proteinExistence type="predicted"/>
<gene>
    <name evidence="1" type="ORF">BROSI_A2349</name>
    <name evidence="2" type="ORF">BROSI_A3137</name>
</gene>
<evidence type="ECO:0000313" key="2">
    <source>
        <dbReference type="EMBL" id="GAN34599.1"/>
    </source>
</evidence>
<dbReference type="EMBL" id="BAFN01000001">
    <property type="protein sequence ID" value="GAN33815.1"/>
    <property type="molecule type" value="Genomic_DNA"/>
</dbReference>
<name>A0ABQ0K0Q3_9BACT</name>
<evidence type="ECO:0000313" key="3">
    <source>
        <dbReference type="Proteomes" id="UP000032309"/>
    </source>
</evidence>
<protein>
    <submittedName>
        <fullName evidence="2">Uncharacterized protein</fullName>
    </submittedName>
</protein>
<comment type="caution">
    <text evidence="2">The sequence shown here is derived from an EMBL/GenBank/DDBJ whole genome shotgun (WGS) entry which is preliminary data.</text>
</comment>
<accession>A0ABQ0K0Q3</accession>